<protein>
    <submittedName>
        <fullName evidence="1">Uncharacterized protein</fullName>
    </submittedName>
</protein>
<accession>A0A4S4EPN1</accession>
<dbReference type="AlphaFoldDB" id="A0A4S4EPN1"/>
<dbReference type="EMBL" id="SDRB02002892">
    <property type="protein sequence ID" value="THG18698.1"/>
    <property type="molecule type" value="Genomic_DNA"/>
</dbReference>
<reference evidence="1 2" key="1">
    <citation type="journal article" date="2018" name="Proc. Natl. Acad. Sci. U.S.A.">
        <title>Draft genome sequence of Camellia sinensis var. sinensis provides insights into the evolution of the tea genome and tea quality.</title>
        <authorList>
            <person name="Wei C."/>
            <person name="Yang H."/>
            <person name="Wang S."/>
            <person name="Zhao J."/>
            <person name="Liu C."/>
            <person name="Gao L."/>
            <person name="Xia E."/>
            <person name="Lu Y."/>
            <person name="Tai Y."/>
            <person name="She G."/>
            <person name="Sun J."/>
            <person name="Cao H."/>
            <person name="Tong W."/>
            <person name="Gao Q."/>
            <person name="Li Y."/>
            <person name="Deng W."/>
            <person name="Jiang X."/>
            <person name="Wang W."/>
            <person name="Chen Q."/>
            <person name="Zhang S."/>
            <person name="Li H."/>
            <person name="Wu J."/>
            <person name="Wang P."/>
            <person name="Li P."/>
            <person name="Shi C."/>
            <person name="Zheng F."/>
            <person name="Jian J."/>
            <person name="Huang B."/>
            <person name="Shan D."/>
            <person name="Shi M."/>
            <person name="Fang C."/>
            <person name="Yue Y."/>
            <person name="Li F."/>
            <person name="Li D."/>
            <person name="Wei S."/>
            <person name="Han B."/>
            <person name="Jiang C."/>
            <person name="Yin Y."/>
            <person name="Xia T."/>
            <person name="Zhang Z."/>
            <person name="Bennetzen J.L."/>
            <person name="Zhao S."/>
            <person name="Wan X."/>
        </authorList>
    </citation>
    <scope>NUCLEOTIDE SEQUENCE [LARGE SCALE GENOMIC DNA]</scope>
    <source>
        <strain evidence="2">cv. Shuchazao</strain>
        <tissue evidence="1">Leaf</tissue>
    </source>
</reference>
<name>A0A4S4EPN1_CAMSN</name>
<evidence type="ECO:0000313" key="1">
    <source>
        <dbReference type="EMBL" id="THG18698.1"/>
    </source>
</evidence>
<evidence type="ECO:0000313" key="2">
    <source>
        <dbReference type="Proteomes" id="UP000306102"/>
    </source>
</evidence>
<organism evidence="1 2">
    <name type="scientific">Camellia sinensis var. sinensis</name>
    <name type="common">China tea</name>
    <dbReference type="NCBI Taxonomy" id="542762"/>
    <lineage>
        <taxon>Eukaryota</taxon>
        <taxon>Viridiplantae</taxon>
        <taxon>Streptophyta</taxon>
        <taxon>Embryophyta</taxon>
        <taxon>Tracheophyta</taxon>
        <taxon>Spermatophyta</taxon>
        <taxon>Magnoliopsida</taxon>
        <taxon>eudicotyledons</taxon>
        <taxon>Gunneridae</taxon>
        <taxon>Pentapetalae</taxon>
        <taxon>asterids</taxon>
        <taxon>Ericales</taxon>
        <taxon>Theaceae</taxon>
        <taxon>Camellia</taxon>
    </lineage>
</organism>
<gene>
    <name evidence="1" type="ORF">TEA_022507</name>
</gene>
<proteinExistence type="predicted"/>
<comment type="caution">
    <text evidence="1">The sequence shown here is derived from an EMBL/GenBank/DDBJ whole genome shotgun (WGS) entry which is preliminary data.</text>
</comment>
<dbReference type="Proteomes" id="UP000306102">
    <property type="component" value="Unassembled WGS sequence"/>
</dbReference>
<sequence>MSTHLRRSLRKGIFSENQRDQILFKIVEQLDSFQVWLNSLERRAAQQKVINSQIITGKNNLIDDSKAPQGAPIVTREEDEIQIEDSDVTQAARSEELMHPAAVPELIMPLKVMILQPEISDVVPTKSPTAFVPIIIKEVANGESKDDLVLGKEAKNRRIEVENIEESLMKIDLDEFKFDFYAN</sequence>
<keyword evidence="2" id="KW-1185">Reference proteome</keyword>